<organism evidence="3 4">
    <name type="scientific">Vescimonas fastidiosa</name>
    <dbReference type="NCBI Taxonomy" id="2714353"/>
    <lineage>
        <taxon>Bacteria</taxon>
        <taxon>Bacillati</taxon>
        <taxon>Bacillota</taxon>
        <taxon>Clostridia</taxon>
        <taxon>Eubacteriales</taxon>
        <taxon>Oscillospiraceae</taxon>
        <taxon>Vescimonas</taxon>
    </lineage>
</organism>
<dbReference type="AlphaFoldDB" id="A0A810PV93"/>
<dbReference type="GO" id="GO:0016805">
    <property type="term" value="F:dipeptidase activity"/>
    <property type="evidence" value="ECO:0007669"/>
    <property type="project" value="InterPro"/>
</dbReference>
<dbReference type="PROSITE" id="PS51257">
    <property type="entry name" value="PROKAR_LIPOPROTEIN"/>
    <property type="match status" value="1"/>
</dbReference>
<dbReference type="KEGG" id="vfa:MM35RIKEN_02240"/>
<dbReference type="Pfam" id="PF03577">
    <property type="entry name" value="Peptidase_C69"/>
    <property type="match status" value="1"/>
</dbReference>
<keyword evidence="1" id="KW-0812">Transmembrane</keyword>
<evidence type="ECO:0000256" key="2">
    <source>
        <dbReference type="SAM" id="SignalP"/>
    </source>
</evidence>
<keyword evidence="4" id="KW-1185">Reference proteome</keyword>
<name>A0A810PV93_9FIRM</name>
<dbReference type="InterPro" id="IPR005322">
    <property type="entry name" value="Peptidase_C69"/>
</dbReference>
<accession>A0A810PV93</accession>
<keyword evidence="1" id="KW-1133">Transmembrane helix</keyword>
<dbReference type="GO" id="GO:0070004">
    <property type="term" value="F:cysteine-type exopeptidase activity"/>
    <property type="evidence" value="ECO:0007669"/>
    <property type="project" value="InterPro"/>
</dbReference>
<feature type="transmembrane region" description="Helical" evidence="1">
    <location>
        <begin position="605"/>
        <end position="623"/>
    </location>
</feature>
<dbReference type="GO" id="GO:0006508">
    <property type="term" value="P:proteolysis"/>
    <property type="evidence" value="ECO:0007669"/>
    <property type="project" value="InterPro"/>
</dbReference>
<gene>
    <name evidence="3" type="ORF">MM35RIKEN_02240</name>
</gene>
<evidence type="ECO:0000313" key="3">
    <source>
        <dbReference type="EMBL" id="BCK78032.1"/>
    </source>
</evidence>
<protein>
    <submittedName>
        <fullName evidence="3">Dipeptidase</fullName>
    </submittedName>
</protein>
<evidence type="ECO:0000256" key="1">
    <source>
        <dbReference type="SAM" id="Phobius"/>
    </source>
</evidence>
<dbReference type="EMBL" id="AP023415">
    <property type="protein sequence ID" value="BCK78032.1"/>
    <property type="molecule type" value="Genomic_DNA"/>
</dbReference>
<feature type="chain" id="PRO_5032362766" evidence="2">
    <location>
        <begin position="28"/>
        <end position="630"/>
    </location>
</feature>
<proteinExistence type="predicted"/>
<dbReference type="NCBIfam" id="TIGR01167">
    <property type="entry name" value="LPXTG_anchor"/>
    <property type="match status" value="1"/>
</dbReference>
<keyword evidence="2" id="KW-0732">Signal</keyword>
<dbReference type="RefSeq" id="WP_212818578.1">
    <property type="nucleotide sequence ID" value="NZ_AP023415.1"/>
</dbReference>
<evidence type="ECO:0000313" key="4">
    <source>
        <dbReference type="Proteomes" id="UP000681343"/>
    </source>
</evidence>
<keyword evidence="1" id="KW-0472">Membrane</keyword>
<feature type="signal peptide" evidence="2">
    <location>
        <begin position="1"/>
        <end position="27"/>
    </location>
</feature>
<reference evidence="3" key="1">
    <citation type="submission" date="2020-09" db="EMBL/GenBank/DDBJ databases">
        <title>New species isolated from human feces.</title>
        <authorList>
            <person name="Kitahara M."/>
            <person name="Shigeno Y."/>
            <person name="Shime M."/>
            <person name="Matsumoto Y."/>
            <person name="Nakamura S."/>
            <person name="Motooka D."/>
            <person name="Fukuoka S."/>
            <person name="Nishikawa H."/>
            <person name="Benno Y."/>
        </authorList>
    </citation>
    <scope>NUCLEOTIDE SEQUENCE</scope>
    <source>
        <strain evidence="3">MM35</strain>
    </source>
</reference>
<dbReference type="PANTHER" id="PTHR12994:SF17">
    <property type="entry name" value="LD30995P"/>
    <property type="match status" value="1"/>
</dbReference>
<sequence length="630" mass="68482">MKTMKKIWFLMATMAATLLLCVISASACTMVYVGSDLTSDGSSFLARSEDFSNSYNKIAYVNQHGKYKAGSVYEGCYGFTHTFTHDSYSYTATSDDITSGVCPDCGQTHPHTPMEEVGTNEKGVSVSAMVTLRANIKVTGVDHMVGGGMCESDMATILLSEATTAKEGVELLLNIYNTVGAEEKSGVLIADQNEIWYVENFTGHTYTAIKLSSHMITINPNMGAIGLVDLDDTENVIASANLISVAEQAGTFVGDKNENTIDVFKSYCYYASGTPSGRLVNGINYFLNGGSETAATLTPEDYTISNVKDGKITALYTNIQNKLGQIGVQNMVDFYKVKGIGNTSNLEWHIFQIQSDAPMETGTIEWLAMENGQYTVAIPYFPLLTTDMYEGYKFGGQKATVTAIKPETNYGSYKKNATKYVVLPEGWEKGYYWTVDALSNYALSDLCSAEDNALIHSELAKMQQICYEKALEMKSALSGMSGDAAKAYATEHSAALAKQAHSLTLELYKHTVSHEHSYGEWVTTTAPTCKAEGEATQTCKFCEATQTKVLAKSDEHTWDQGTVTKAATTTETGVKTYTCQVCQATKTETIPLVVKAPATGDNSHMVMMAAAMVLSVTGAAWMLKKKIWVK</sequence>
<dbReference type="Gene3D" id="3.60.60.10">
    <property type="entry name" value="Penicillin V Acylase, Chain A"/>
    <property type="match status" value="1"/>
</dbReference>
<dbReference type="Proteomes" id="UP000681343">
    <property type="component" value="Chromosome"/>
</dbReference>
<dbReference type="PANTHER" id="PTHR12994">
    <property type="entry name" value="SECERNIN"/>
    <property type="match status" value="1"/>
</dbReference>